<dbReference type="EMBL" id="CAJVAX010000012">
    <property type="protein sequence ID" value="CAG7628513.1"/>
    <property type="molecule type" value="Genomic_DNA"/>
</dbReference>
<comment type="caution">
    <text evidence="2">The sequence shown here is derived from an EMBL/GenBank/DDBJ whole genome shotgun (WGS) entry which is preliminary data.</text>
</comment>
<feature type="compositionally biased region" description="Basic and acidic residues" evidence="1">
    <location>
        <begin position="10"/>
        <end position="22"/>
    </location>
</feature>
<accession>A0A9W4GZL8</accession>
<protein>
    <submittedName>
        <fullName evidence="2">Uncharacterized protein</fullName>
    </submittedName>
</protein>
<reference evidence="2" key="1">
    <citation type="submission" date="2021-06" db="EMBL/GenBank/DDBJ databases">
        <authorList>
            <person name="Arsene-Ploetze F."/>
        </authorList>
    </citation>
    <scope>NUCLEOTIDE SEQUENCE</scope>
    <source>
        <strain evidence="2">SBRY1</strain>
    </source>
</reference>
<evidence type="ECO:0000313" key="2">
    <source>
        <dbReference type="EMBL" id="CAG7628513.1"/>
    </source>
</evidence>
<proteinExistence type="predicted"/>
<feature type="region of interest" description="Disordered" evidence="1">
    <location>
        <begin position="1"/>
        <end position="32"/>
    </location>
</feature>
<feature type="region of interest" description="Disordered" evidence="1">
    <location>
        <begin position="70"/>
        <end position="143"/>
    </location>
</feature>
<keyword evidence="3" id="KW-1185">Reference proteome</keyword>
<evidence type="ECO:0000313" key="3">
    <source>
        <dbReference type="Proteomes" id="UP001153328"/>
    </source>
</evidence>
<feature type="compositionally biased region" description="Basic and acidic residues" evidence="1">
    <location>
        <begin position="84"/>
        <end position="95"/>
    </location>
</feature>
<dbReference type="AlphaFoldDB" id="A0A9W4GZL8"/>
<gene>
    <name evidence="2" type="ORF">SBRY_20477</name>
</gene>
<name>A0A9W4GZL8_9ACTN</name>
<dbReference type="Proteomes" id="UP001153328">
    <property type="component" value="Unassembled WGS sequence"/>
</dbReference>
<evidence type="ECO:0000256" key="1">
    <source>
        <dbReference type="SAM" id="MobiDB-lite"/>
    </source>
</evidence>
<sequence length="143" mass="15797">MPARVQRTVRLPDRRHPQRGEHPPGPLPARPRCRGAGAYAILWGTRQAPQNPEATRDRPPTALLRLRHAAARRAQPPAARRAHACVDPRGADRRAALPRPRVPLRRGGPGGDRTGARRGRGDMGCAIRRRTRRPRPPGDLYAG</sequence>
<organism evidence="2 3">
    <name type="scientific">Actinacidiphila bryophytorum</name>
    <dbReference type="NCBI Taxonomy" id="1436133"/>
    <lineage>
        <taxon>Bacteria</taxon>
        <taxon>Bacillati</taxon>
        <taxon>Actinomycetota</taxon>
        <taxon>Actinomycetes</taxon>
        <taxon>Kitasatosporales</taxon>
        <taxon>Streptomycetaceae</taxon>
        <taxon>Actinacidiphila</taxon>
    </lineage>
</organism>